<dbReference type="NCBIfam" id="TIGR02215">
    <property type="entry name" value="phage_chp_gp8"/>
    <property type="match status" value="1"/>
</dbReference>
<gene>
    <name evidence="1" type="ORF">OH136_05910</name>
</gene>
<dbReference type="Gene3D" id="1.10.3230.30">
    <property type="entry name" value="Phage gp6-like head-tail connector protein"/>
    <property type="match status" value="1"/>
</dbReference>
<dbReference type="AlphaFoldDB" id="A0AAE3J2J4"/>
<dbReference type="CDD" id="cd08054">
    <property type="entry name" value="gp6"/>
    <property type="match status" value="1"/>
</dbReference>
<keyword evidence="2" id="KW-1185">Reference proteome</keyword>
<name>A0AAE3J2J4_9RHOB</name>
<dbReference type="RefSeq" id="WP_263952908.1">
    <property type="nucleotide sequence ID" value="NZ_JAOYFC010000001.1"/>
</dbReference>
<protein>
    <recommendedName>
        <fullName evidence="3">Phage gp6-like head-tail connector protein</fullName>
    </recommendedName>
</protein>
<evidence type="ECO:0000313" key="2">
    <source>
        <dbReference type="Proteomes" id="UP001208041"/>
    </source>
</evidence>
<evidence type="ECO:0008006" key="3">
    <source>
        <dbReference type="Google" id="ProtNLM"/>
    </source>
</evidence>
<dbReference type="InterPro" id="IPR011738">
    <property type="entry name" value="Phage_CHP"/>
</dbReference>
<organism evidence="1 2">
    <name type="scientific">Halocynthiibacter halioticoli</name>
    <dbReference type="NCBI Taxonomy" id="2986804"/>
    <lineage>
        <taxon>Bacteria</taxon>
        <taxon>Pseudomonadati</taxon>
        <taxon>Pseudomonadota</taxon>
        <taxon>Alphaproteobacteria</taxon>
        <taxon>Rhodobacterales</taxon>
        <taxon>Paracoccaceae</taxon>
        <taxon>Halocynthiibacter</taxon>
    </lineage>
</organism>
<dbReference type="Proteomes" id="UP001208041">
    <property type="component" value="Unassembled WGS sequence"/>
</dbReference>
<reference evidence="1" key="1">
    <citation type="submission" date="2022-10" db="EMBL/GenBank/DDBJ databases">
        <authorList>
            <person name="Yue Y."/>
        </authorList>
    </citation>
    <scope>NUCLEOTIDE SEQUENCE</scope>
    <source>
        <strain evidence="1">Z654</strain>
    </source>
</reference>
<sequence length="198" mass="21270">MMLIEQTTVPAAALPVEKFKEHLRMGSGFSDDALQDSILETCLRSAMAAIEARTGKVLIEREFLWQLTGWRALSEQALPVAPVGAVSSLKTLDRLSSATEIDAARFVLQRDAHRPKLLPTGACLPTIPLGGTAEVVFTAGFGADWNDIPADLAQAVMLVAAQFYEHRGDMRARGDTLPVGVNSLIAPYRTVRILGGAA</sequence>
<accession>A0AAE3J2J4</accession>
<proteinExistence type="predicted"/>
<comment type="caution">
    <text evidence="1">The sequence shown here is derived from an EMBL/GenBank/DDBJ whole genome shotgun (WGS) entry which is preliminary data.</text>
</comment>
<dbReference type="EMBL" id="JAOYFC010000001">
    <property type="protein sequence ID" value="MCV6824087.1"/>
    <property type="molecule type" value="Genomic_DNA"/>
</dbReference>
<evidence type="ECO:0000313" key="1">
    <source>
        <dbReference type="EMBL" id="MCV6824087.1"/>
    </source>
</evidence>